<dbReference type="InterPro" id="IPR049713">
    <property type="entry name" value="Pr6Pr-like"/>
</dbReference>
<dbReference type="RefSeq" id="WP_241446620.1">
    <property type="nucleotide sequence ID" value="NZ_JAKZHW010000001.1"/>
</dbReference>
<keyword evidence="1" id="KW-0472">Membrane</keyword>
<proteinExistence type="predicted"/>
<comment type="caution">
    <text evidence="2">The sequence shown here is derived from an EMBL/GenBank/DDBJ whole genome shotgun (WGS) entry which is preliminary data.</text>
</comment>
<feature type="transmembrane region" description="Helical" evidence="1">
    <location>
        <begin position="9"/>
        <end position="30"/>
    </location>
</feature>
<dbReference type="Proteomes" id="UP001203058">
    <property type="component" value="Unassembled WGS sequence"/>
</dbReference>
<accession>A0ABS9VLD8</accession>
<keyword evidence="1" id="KW-1133">Transmembrane helix</keyword>
<reference evidence="2 3" key="1">
    <citation type="submission" date="2022-03" db="EMBL/GenBank/DDBJ databases">
        <authorList>
            <person name="Jo J.-H."/>
            <person name="Im W.-T."/>
        </authorList>
    </citation>
    <scope>NUCLEOTIDE SEQUENCE [LARGE SCALE GENOMIC DNA]</scope>
    <source>
        <strain evidence="2 3">SM33</strain>
    </source>
</reference>
<dbReference type="NCBIfam" id="NF038065">
    <property type="entry name" value="Pr6Pr"/>
    <property type="match status" value="1"/>
</dbReference>
<keyword evidence="1" id="KW-0812">Transmembrane</keyword>
<feature type="transmembrane region" description="Helical" evidence="1">
    <location>
        <begin position="42"/>
        <end position="64"/>
    </location>
</feature>
<protein>
    <submittedName>
        <fullName evidence="2">Pr6Pr family membrane protein</fullName>
    </submittedName>
</protein>
<evidence type="ECO:0000313" key="2">
    <source>
        <dbReference type="EMBL" id="MCH8615778.1"/>
    </source>
</evidence>
<dbReference type="EMBL" id="JAKZHW010000001">
    <property type="protein sequence ID" value="MCH8615778.1"/>
    <property type="molecule type" value="Genomic_DNA"/>
</dbReference>
<feature type="transmembrane region" description="Helical" evidence="1">
    <location>
        <begin position="137"/>
        <end position="155"/>
    </location>
</feature>
<name>A0ABS9VLD8_9SPHN</name>
<feature type="transmembrane region" description="Helical" evidence="1">
    <location>
        <begin position="175"/>
        <end position="195"/>
    </location>
</feature>
<sequence length="214" mass="23286">MQRAYWGRAIAGIAAAAGWAGLALQLAILVRGLGFAAGLWRYLGYFTILTNLGAALVATSWVLGRGDLLSSSRSRLTAATCILIVGLVYSIALRGLWSPSGWQKVSDVLLHDTTPLLWFVLWIVAPPAGLEWRDIKWAILPAPIYAAYSLARGAFNGWYPYWFLDPAMQSPIELFVSIVLLLCAFALVAAFLIGLSRFRPLRPHPSAASPATSR</sequence>
<organism evidence="2 3">
    <name type="scientific">Sphingomonas telluris</name>
    <dbReference type="NCBI Taxonomy" id="2907998"/>
    <lineage>
        <taxon>Bacteria</taxon>
        <taxon>Pseudomonadati</taxon>
        <taxon>Pseudomonadota</taxon>
        <taxon>Alphaproteobacteria</taxon>
        <taxon>Sphingomonadales</taxon>
        <taxon>Sphingomonadaceae</taxon>
        <taxon>Sphingomonas</taxon>
    </lineage>
</organism>
<feature type="transmembrane region" description="Helical" evidence="1">
    <location>
        <begin position="108"/>
        <end position="125"/>
    </location>
</feature>
<feature type="transmembrane region" description="Helical" evidence="1">
    <location>
        <begin position="76"/>
        <end position="96"/>
    </location>
</feature>
<evidence type="ECO:0000313" key="3">
    <source>
        <dbReference type="Proteomes" id="UP001203058"/>
    </source>
</evidence>
<gene>
    <name evidence="2" type="ORF">LZ016_06645</name>
</gene>
<evidence type="ECO:0000256" key="1">
    <source>
        <dbReference type="SAM" id="Phobius"/>
    </source>
</evidence>
<keyword evidence="3" id="KW-1185">Reference proteome</keyword>